<dbReference type="PANTHER" id="PTHR11804:SF79">
    <property type="entry name" value="MITOCHONDRIAL INTERMEDIATE PEPTIDASE"/>
    <property type="match status" value="1"/>
</dbReference>
<dbReference type="EMBL" id="AAZO01004448">
    <property type="status" value="NOT_ANNOTATED_CDS"/>
    <property type="molecule type" value="Genomic_DNA"/>
</dbReference>
<keyword evidence="5 10" id="KW-0378">Hydrolase</keyword>
<comment type="similarity">
    <text evidence="2 10">Belongs to the peptidase M3 family.</text>
</comment>
<dbReference type="Gene3D" id="3.40.390.10">
    <property type="entry name" value="Collagenase (Catalytic Domain)"/>
    <property type="match status" value="1"/>
</dbReference>
<dbReference type="EC" id="3.4.24.59" evidence="12"/>
<dbReference type="EMBL" id="DS235430">
    <property type="protein sequence ID" value="EEB15713.1"/>
    <property type="molecule type" value="Genomic_DNA"/>
</dbReference>
<evidence type="ECO:0000313" key="13">
    <source>
        <dbReference type="EnsemblMetazoa" id="PHUM381090-PA"/>
    </source>
</evidence>
<dbReference type="InterPro" id="IPR024077">
    <property type="entry name" value="Neurolysin/TOP_dom2"/>
</dbReference>
<dbReference type="GeneID" id="8237241"/>
<keyword evidence="9" id="KW-0496">Mitochondrion</keyword>
<dbReference type="KEGG" id="phu:Phum_PHUM381090"/>
<dbReference type="AlphaFoldDB" id="E0VQQ7"/>
<dbReference type="InParanoid" id="E0VQQ7"/>
<reference evidence="12" key="2">
    <citation type="submission" date="2007-04" db="EMBL/GenBank/DDBJ databases">
        <title>The genome of the human body louse.</title>
        <authorList>
            <consortium name="The Human Body Louse Genome Consortium"/>
            <person name="Kirkness E."/>
            <person name="Walenz B."/>
            <person name="Hass B."/>
            <person name="Bruggner R."/>
            <person name="Strausberg R."/>
        </authorList>
    </citation>
    <scope>NUCLEOTIDE SEQUENCE</scope>
    <source>
        <strain evidence="12">USDA</strain>
    </source>
</reference>
<evidence type="ECO:0000256" key="2">
    <source>
        <dbReference type="ARBA" id="ARBA00006040"/>
    </source>
</evidence>
<keyword evidence="6 10" id="KW-0862">Zinc</keyword>
<dbReference type="OMA" id="ALMFEYM"/>
<dbReference type="GO" id="GO:0004222">
    <property type="term" value="F:metalloendopeptidase activity"/>
    <property type="evidence" value="ECO:0007669"/>
    <property type="project" value="UniProtKB-EC"/>
</dbReference>
<reference evidence="13" key="3">
    <citation type="submission" date="2020-05" db="UniProtKB">
        <authorList>
            <consortium name="EnsemblMetazoa"/>
        </authorList>
    </citation>
    <scope>IDENTIFICATION</scope>
    <source>
        <strain evidence="13">USDA</strain>
    </source>
</reference>
<dbReference type="PANTHER" id="PTHR11804">
    <property type="entry name" value="PROTEASE M3 THIMET OLIGOPEPTIDASE-RELATED"/>
    <property type="match status" value="1"/>
</dbReference>
<dbReference type="GO" id="GO:0046872">
    <property type="term" value="F:metal ion binding"/>
    <property type="evidence" value="ECO:0007669"/>
    <property type="project" value="UniProtKB-UniRule"/>
</dbReference>
<evidence type="ECO:0000256" key="5">
    <source>
        <dbReference type="ARBA" id="ARBA00022801"/>
    </source>
</evidence>
<dbReference type="Gene3D" id="1.10.1370.10">
    <property type="entry name" value="Neurolysin, domain 3"/>
    <property type="match status" value="1"/>
</dbReference>
<dbReference type="InterPro" id="IPR001567">
    <property type="entry name" value="Pept_M3A_M3B_dom"/>
</dbReference>
<evidence type="ECO:0000256" key="3">
    <source>
        <dbReference type="ARBA" id="ARBA00022670"/>
    </source>
</evidence>
<dbReference type="GO" id="GO:0005739">
    <property type="term" value="C:mitochondrion"/>
    <property type="evidence" value="ECO:0007669"/>
    <property type="project" value="UniProtKB-SubCell"/>
</dbReference>
<keyword evidence="8 10" id="KW-0482">Metalloprotease</keyword>
<keyword evidence="4 10" id="KW-0479">Metal-binding</keyword>
<dbReference type="eggNOG" id="KOG2090">
    <property type="taxonomic scope" value="Eukaryota"/>
</dbReference>
<dbReference type="FunFam" id="3.40.390.10:FF:000013">
    <property type="entry name" value="Mitochondrial intermediate peptidase"/>
    <property type="match status" value="1"/>
</dbReference>
<dbReference type="CDD" id="cd06457">
    <property type="entry name" value="M3A_MIP"/>
    <property type="match status" value="1"/>
</dbReference>
<sequence length="699" mass="79702">MFSRSIMKKFYRKNLLKISGNYVSTWSPLGVAFNTLPNKKFSFGLSKDTALFGVDLLSSPDGFDLFQKEACTKADELIAEVLSPERSRKIVDIFDDLSDTLCQVADLAEFIRIAHPDPQFRIAADSASAKINGVVEKLNTNRPLYNSLKYVVENGDVIPTTDVDNHVSKLFLFDFEQSGIHLPKSKREEVVKLNESALNLGQFFMRQAESPKSIAANLVPKSVRHYFYSDNGNIIINGLFADSPNELSREIAYKFYLYPDAHQEFLLNELLKVRHNLAITCGFPTYSHRAIKGTVADTPEFVNSFLNKLNEDLKPLAKKDLSYLLKLKKSENPSSDKIKLWDVAYYRNQVVENHMKVELNEINSYFSLGACMEGINNLTENLFGISLICVETTPNEIWSPDIYKLAVVHETEGLLGHIFCDFYQRTDKPNQDCHFMIRGGRELSDGSYQNPIVVIMLNLPVPQWSSPCLLTSSQLSNVAHEMGHALHSMLARTKHQHVTGTRCCTDFAEVPSILMEYFVFDPRVLKTFAKHFQTKESLSDDMVNKFCDAKHLLCATETHKQVLYSALDQRLHGKHPLGSSSSEIYYNIQQEYSVLEPVPNTAWQLRFSHLVGYGAKYYSYLLSTSIASSIWQNYFKENPFSREQGEKYRQKCLKHGGGKPARQMINDFLKEDITPEIMADVLLKDIEQHNHLLKKLMHF</sequence>
<dbReference type="FunCoup" id="E0VQQ7">
    <property type="interactions" value="1326"/>
</dbReference>
<comment type="subcellular location">
    <subcellularLocation>
        <location evidence="1">Mitochondrion</location>
    </subcellularLocation>
</comment>
<name>E0VQQ7_PEDHC</name>
<dbReference type="VEuPathDB" id="VectorBase:PHUM381090"/>
<evidence type="ECO:0000313" key="14">
    <source>
        <dbReference type="Proteomes" id="UP000009046"/>
    </source>
</evidence>
<organism>
    <name type="scientific">Pediculus humanus subsp. corporis</name>
    <name type="common">Body louse</name>
    <dbReference type="NCBI Taxonomy" id="121224"/>
    <lineage>
        <taxon>Eukaryota</taxon>
        <taxon>Metazoa</taxon>
        <taxon>Ecdysozoa</taxon>
        <taxon>Arthropoda</taxon>
        <taxon>Hexapoda</taxon>
        <taxon>Insecta</taxon>
        <taxon>Pterygota</taxon>
        <taxon>Neoptera</taxon>
        <taxon>Paraneoptera</taxon>
        <taxon>Psocodea</taxon>
        <taxon>Troctomorpha</taxon>
        <taxon>Phthiraptera</taxon>
        <taxon>Anoplura</taxon>
        <taxon>Pediculidae</taxon>
        <taxon>Pediculus</taxon>
    </lineage>
</organism>
<proteinExistence type="inferred from homology"/>
<gene>
    <name evidence="13" type="primary">8237241</name>
    <name evidence="12" type="ORF">Phum_PHUM381090</name>
</gene>
<keyword evidence="3 10" id="KW-0645">Protease</keyword>
<dbReference type="OrthoDB" id="17530at2759"/>
<dbReference type="GO" id="GO:0006627">
    <property type="term" value="P:protein processing involved in protein targeting to mitochondrion"/>
    <property type="evidence" value="ECO:0007669"/>
    <property type="project" value="TreeGrafter"/>
</dbReference>
<reference evidence="12" key="1">
    <citation type="submission" date="2007-04" db="EMBL/GenBank/DDBJ databases">
        <title>Annotation of Pediculus humanus corporis strain USDA.</title>
        <authorList>
            <person name="Kirkness E."/>
            <person name="Hannick L."/>
            <person name="Hass B."/>
            <person name="Bruggner R."/>
            <person name="Lawson D."/>
            <person name="Bidwell S."/>
            <person name="Joardar V."/>
            <person name="Caler E."/>
            <person name="Walenz B."/>
            <person name="Inman J."/>
            <person name="Schobel S."/>
            <person name="Galinsky K."/>
            <person name="Amedeo P."/>
            <person name="Strausberg R."/>
        </authorList>
    </citation>
    <scope>NUCLEOTIDE SEQUENCE</scope>
    <source>
        <strain evidence="12">USDA</strain>
    </source>
</reference>
<dbReference type="InterPro" id="IPR045090">
    <property type="entry name" value="Pept_M3A_M3B"/>
</dbReference>
<keyword evidence="7" id="KW-0809">Transit peptide</keyword>
<evidence type="ECO:0000256" key="8">
    <source>
        <dbReference type="ARBA" id="ARBA00023049"/>
    </source>
</evidence>
<dbReference type="STRING" id="121224.E0VQQ7"/>
<keyword evidence="14" id="KW-1185">Reference proteome</keyword>
<feature type="domain" description="Peptidase M3A/M3B catalytic" evidence="11">
    <location>
        <begin position="240"/>
        <end position="677"/>
    </location>
</feature>
<evidence type="ECO:0000256" key="9">
    <source>
        <dbReference type="ARBA" id="ARBA00023128"/>
    </source>
</evidence>
<evidence type="ECO:0000256" key="6">
    <source>
        <dbReference type="ARBA" id="ARBA00022833"/>
    </source>
</evidence>
<dbReference type="Proteomes" id="UP000009046">
    <property type="component" value="Unassembled WGS sequence"/>
</dbReference>
<accession>E0VQQ7</accession>
<evidence type="ECO:0000259" key="11">
    <source>
        <dbReference type="Pfam" id="PF01432"/>
    </source>
</evidence>
<dbReference type="EnsemblMetazoa" id="PHUM381090-RA">
    <property type="protein sequence ID" value="PHUM381090-PA"/>
    <property type="gene ID" value="PHUM381090"/>
</dbReference>
<dbReference type="RefSeq" id="XP_002428451.1">
    <property type="nucleotide sequence ID" value="XM_002428406.1"/>
</dbReference>
<comment type="cofactor">
    <cofactor evidence="10">
        <name>Zn(2+)</name>
        <dbReference type="ChEBI" id="CHEBI:29105"/>
    </cofactor>
    <text evidence="10">Binds 1 zinc ion.</text>
</comment>
<dbReference type="HOGENOM" id="CLU_001805_0_2_1"/>
<protein>
    <submittedName>
        <fullName evidence="12 13">Mitochondrial intermediate peptidase, putative</fullName>
        <ecNumber evidence="12">3.4.24.59</ecNumber>
    </submittedName>
</protein>
<evidence type="ECO:0000256" key="10">
    <source>
        <dbReference type="RuleBase" id="RU003435"/>
    </source>
</evidence>
<dbReference type="SUPFAM" id="SSF55486">
    <property type="entry name" value="Metalloproteases ('zincins'), catalytic domain"/>
    <property type="match status" value="1"/>
</dbReference>
<dbReference type="InterPro" id="IPR033851">
    <property type="entry name" value="M3A_MIP"/>
</dbReference>
<evidence type="ECO:0000256" key="4">
    <source>
        <dbReference type="ARBA" id="ARBA00022723"/>
    </source>
</evidence>
<dbReference type="GO" id="GO:0006518">
    <property type="term" value="P:peptide metabolic process"/>
    <property type="evidence" value="ECO:0007669"/>
    <property type="project" value="TreeGrafter"/>
</dbReference>
<evidence type="ECO:0000256" key="7">
    <source>
        <dbReference type="ARBA" id="ARBA00022946"/>
    </source>
</evidence>
<dbReference type="CTD" id="8237241"/>
<dbReference type="Pfam" id="PF01432">
    <property type="entry name" value="Peptidase_M3"/>
    <property type="match status" value="1"/>
</dbReference>
<dbReference type="InterPro" id="IPR024079">
    <property type="entry name" value="MetalloPept_cat_dom_sf"/>
</dbReference>
<evidence type="ECO:0000256" key="1">
    <source>
        <dbReference type="ARBA" id="ARBA00004173"/>
    </source>
</evidence>
<evidence type="ECO:0000313" key="12">
    <source>
        <dbReference type="EMBL" id="EEB15713.1"/>
    </source>
</evidence>